<sequence>MAASGNRRPGFSRRAQYSVFASYVIAVAGTLVGAILLALSHFDPVAFAAFRAGVAEVTTPISSGIAWAGRTVGAAPQTVVDFVTGGQTAAMRKQIEDERALLTRARALAYENRRLKALLKVRERIAEPVVTARLVSSSGSSTRRFATLNAGAWQHVETGQPVRGPGGLIGQVIETGPNTARVLLLTDPESSVPVRRTRDGLAALAQGRGDGLLDVRAVSGNADFVAGELFVTSGAGGVYPPNIPVARVVKRGRDIALAQAFARADTLDYAMVERAYLPPLPPPPAPAAPPKAPKK</sequence>
<evidence type="ECO:0000313" key="8">
    <source>
        <dbReference type="Proteomes" id="UP001176468"/>
    </source>
</evidence>
<dbReference type="EMBL" id="JAUQSZ010000006">
    <property type="protein sequence ID" value="MDO7842675.1"/>
    <property type="molecule type" value="Genomic_DNA"/>
</dbReference>
<keyword evidence="5" id="KW-0812">Transmembrane</keyword>
<dbReference type="PANTHER" id="PTHR34138:SF1">
    <property type="entry name" value="CELL SHAPE-DETERMINING PROTEIN MREC"/>
    <property type="match status" value="1"/>
</dbReference>
<dbReference type="Proteomes" id="UP001176468">
    <property type="component" value="Unassembled WGS sequence"/>
</dbReference>
<dbReference type="InterPro" id="IPR007221">
    <property type="entry name" value="MreC"/>
</dbReference>
<feature type="transmembrane region" description="Helical" evidence="5">
    <location>
        <begin position="20"/>
        <end position="42"/>
    </location>
</feature>
<name>A0ABT9A089_9SPHN</name>
<dbReference type="PANTHER" id="PTHR34138">
    <property type="entry name" value="CELL SHAPE-DETERMINING PROTEIN MREC"/>
    <property type="match status" value="1"/>
</dbReference>
<comment type="similarity">
    <text evidence="1">Belongs to the MreC family.</text>
</comment>
<evidence type="ECO:0000259" key="6">
    <source>
        <dbReference type="Pfam" id="PF04085"/>
    </source>
</evidence>
<evidence type="ECO:0000256" key="3">
    <source>
        <dbReference type="ARBA" id="ARBA00022960"/>
    </source>
</evidence>
<dbReference type="RefSeq" id="WP_304561133.1">
    <property type="nucleotide sequence ID" value="NZ_JAUQSZ010000006.1"/>
</dbReference>
<reference evidence="7" key="1">
    <citation type="submission" date="2023-07" db="EMBL/GenBank/DDBJ databases">
        <authorList>
            <person name="Kim M.K."/>
        </authorList>
    </citation>
    <scope>NUCLEOTIDE SEQUENCE</scope>
    <source>
        <strain evidence="7">CA1-15</strain>
    </source>
</reference>
<organism evidence="7 8">
    <name type="scientific">Sphingomonas immobilis</name>
    <dbReference type="NCBI Taxonomy" id="3063997"/>
    <lineage>
        <taxon>Bacteria</taxon>
        <taxon>Pseudomonadati</taxon>
        <taxon>Pseudomonadota</taxon>
        <taxon>Alphaproteobacteria</taxon>
        <taxon>Sphingomonadales</taxon>
        <taxon>Sphingomonadaceae</taxon>
        <taxon>Sphingomonas</taxon>
    </lineage>
</organism>
<evidence type="ECO:0000256" key="2">
    <source>
        <dbReference type="ARBA" id="ARBA00013855"/>
    </source>
</evidence>
<dbReference type="Pfam" id="PF04085">
    <property type="entry name" value="MreC"/>
    <property type="match status" value="1"/>
</dbReference>
<evidence type="ECO:0000256" key="5">
    <source>
        <dbReference type="SAM" id="Phobius"/>
    </source>
</evidence>
<keyword evidence="3" id="KW-0133">Cell shape</keyword>
<accession>A0ABT9A089</accession>
<dbReference type="Gene3D" id="2.40.10.340">
    <property type="entry name" value="Rod shape-determining protein MreC, domain 1"/>
    <property type="match status" value="1"/>
</dbReference>
<evidence type="ECO:0000256" key="4">
    <source>
        <dbReference type="ARBA" id="ARBA00032089"/>
    </source>
</evidence>
<keyword evidence="8" id="KW-1185">Reference proteome</keyword>
<gene>
    <name evidence="7" type="primary">mreC</name>
    <name evidence="7" type="ORF">Q5H94_10075</name>
</gene>
<evidence type="ECO:0000256" key="1">
    <source>
        <dbReference type="ARBA" id="ARBA00009369"/>
    </source>
</evidence>
<feature type="domain" description="Rod shape-determining protein MreC beta-barrel core" evidence="6">
    <location>
        <begin position="135"/>
        <end position="254"/>
    </location>
</feature>
<proteinExistence type="inferred from homology"/>
<keyword evidence="5" id="KW-0472">Membrane</keyword>
<dbReference type="InterPro" id="IPR042175">
    <property type="entry name" value="Cell/Rod_MreC_2"/>
</dbReference>
<evidence type="ECO:0000313" key="7">
    <source>
        <dbReference type="EMBL" id="MDO7842675.1"/>
    </source>
</evidence>
<protein>
    <recommendedName>
        <fullName evidence="2">Cell shape-determining protein MreC</fullName>
    </recommendedName>
    <alternativeName>
        <fullName evidence="4">Cell shape protein MreC</fullName>
    </alternativeName>
</protein>
<dbReference type="InterPro" id="IPR042177">
    <property type="entry name" value="Cell/Rod_1"/>
</dbReference>
<dbReference type="Gene3D" id="2.40.10.350">
    <property type="entry name" value="Rod shape-determining protein MreC, domain 2"/>
    <property type="match status" value="1"/>
</dbReference>
<comment type="caution">
    <text evidence="7">The sequence shown here is derived from an EMBL/GenBank/DDBJ whole genome shotgun (WGS) entry which is preliminary data.</text>
</comment>
<dbReference type="InterPro" id="IPR055342">
    <property type="entry name" value="MreC_beta-barrel_core"/>
</dbReference>
<keyword evidence="5" id="KW-1133">Transmembrane helix</keyword>